<dbReference type="STRING" id="9913.ENSBTAP00000043964"/>
<reference evidence="1" key="2">
    <citation type="submission" date="2025-08" db="UniProtKB">
        <authorList>
            <consortium name="Ensembl"/>
        </authorList>
    </citation>
    <scope>IDENTIFICATION</scope>
    <source>
        <strain evidence="1">Hereford</strain>
    </source>
</reference>
<reference evidence="1" key="3">
    <citation type="submission" date="2025-09" db="UniProtKB">
        <authorList>
            <consortium name="Ensembl"/>
        </authorList>
    </citation>
    <scope>IDENTIFICATION</scope>
    <source>
        <strain evidence="1">Hereford</strain>
    </source>
</reference>
<organism evidence="1 2">
    <name type="scientific">Bos taurus</name>
    <name type="common">Bovine</name>
    <dbReference type="NCBI Taxonomy" id="9913"/>
    <lineage>
        <taxon>Eukaryota</taxon>
        <taxon>Metazoa</taxon>
        <taxon>Chordata</taxon>
        <taxon>Craniata</taxon>
        <taxon>Vertebrata</taxon>
        <taxon>Euteleostomi</taxon>
        <taxon>Mammalia</taxon>
        <taxon>Eutheria</taxon>
        <taxon>Laurasiatheria</taxon>
        <taxon>Artiodactyla</taxon>
        <taxon>Ruminantia</taxon>
        <taxon>Pecora</taxon>
        <taxon>Bovidae</taxon>
        <taxon>Bovinae</taxon>
        <taxon>Bos</taxon>
    </lineage>
</organism>
<proteinExistence type="predicted"/>
<evidence type="ECO:0000313" key="1">
    <source>
        <dbReference type="Ensembl" id="ENSBTAP00000043964.2"/>
    </source>
</evidence>
<evidence type="ECO:0000313" key="2">
    <source>
        <dbReference type="Proteomes" id="UP000009136"/>
    </source>
</evidence>
<dbReference type="InParanoid" id="A0A452DJD9"/>
<accession>A0A452DJD9</accession>
<sequence>MARYRCASPIAGADAAAAAEEDVADEGGALVGGAGGECAAVATPS</sequence>
<protein>
    <submittedName>
        <fullName evidence="1">Protamine 1</fullName>
    </submittedName>
</protein>
<dbReference type="GeneTree" id="ENSGT01110000271273"/>
<reference evidence="1" key="1">
    <citation type="submission" date="2018-03" db="EMBL/GenBank/DDBJ databases">
        <title>ARS-UCD1.2.</title>
        <authorList>
            <person name="Rosen B.D."/>
            <person name="Bickhart D.M."/>
            <person name="Koren S."/>
            <person name="Schnabel R.D."/>
            <person name="Hall R."/>
            <person name="Zimin A."/>
            <person name="Dreischer C."/>
            <person name="Schultheiss S."/>
            <person name="Schroeder S.G."/>
            <person name="Elsik C.G."/>
            <person name="Couldrey C."/>
            <person name="Liu G.E."/>
            <person name="Van Tassell C.P."/>
            <person name="Phillippy A.M."/>
            <person name="Smith T.P.L."/>
            <person name="Medrano J.F."/>
        </authorList>
    </citation>
    <scope>NUCLEOTIDE SEQUENCE [LARGE SCALE GENOMIC DNA]</scope>
    <source>
        <strain evidence="1">Hereford</strain>
    </source>
</reference>
<dbReference type="VEuPathDB" id="HostDB:ENSBTAG00000021493"/>
<dbReference type="AlphaFoldDB" id="A0A452DJD9"/>
<dbReference type="Bgee" id="ENSBTAG00000021493">
    <property type="expression patterns" value="Expressed in semen and 32 other cell types or tissues"/>
</dbReference>
<gene>
    <name evidence="1" type="primary">PRM1</name>
</gene>
<name>A0A452DJD9_BOVIN</name>
<keyword evidence="2" id="KW-1185">Reference proteome</keyword>
<dbReference type="Ensembl" id="ENSBTAT00000046692.3">
    <property type="protein sequence ID" value="ENSBTAP00000043964.2"/>
    <property type="gene ID" value="ENSBTAG00000021493.7"/>
</dbReference>
<dbReference type="Proteomes" id="UP000009136">
    <property type="component" value="Chromosome 25"/>
</dbReference>